<reference evidence="1" key="2">
    <citation type="submission" date="2019-06" db="EMBL/GenBank/DDBJ databases">
        <title>Genomics analysis of Aphanomyces spp. identifies a new class of oomycete effector associated with host adaptation.</title>
        <authorList>
            <person name="Gaulin E."/>
        </authorList>
    </citation>
    <scope>NUCLEOTIDE SEQUENCE</scope>
    <source>
        <strain evidence="1">CBS 578.67</strain>
    </source>
</reference>
<dbReference type="AlphaFoldDB" id="A0A485LRE3"/>
<dbReference type="EMBL" id="CAADRA010007475">
    <property type="protein sequence ID" value="VFU01409.1"/>
    <property type="molecule type" value="Genomic_DNA"/>
</dbReference>
<accession>A0A485LRE3</accession>
<protein>
    <submittedName>
        <fullName evidence="2">Aste57867_24773 protein</fullName>
    </submittedName>
</protein>
<evidence type="ECO:0000313" key="3">
    <source>
        <dbReference type="Proteomes" id="UP000332933"/>
    </source>
</evidence>
<organism evidence="2 3">
    <name type="scientific">Aphanomyces stellatus</name>
    <dbReference type="NCBI Taxonomy" id="120398"/>
    <lineage>
        <taxon>Eukaryota</taxon>
        <taxon>Sar</taxon>
        <taxon>Stramenopiles</taxon>
        <taxon>Oomycota</taxon>
        <taxon>Saprolegniomycetes</taxon>
        <taxon>Saprolegniales</taxon>
        <taxon>Verrucalvaceae</taxon>
        <taxon>Aphanomyces</taxon>
    </lineage>
</organism>
<name>A0A485LRE3_9STRA</name>
<sequence>MYLAPLNYDVAALATVAIRSLNLSFVLHGKQSPTAPLLQLMELNVLDQTDFAFFAWLFLIDWASMLEHFRRLASASVANRNAVAFAGDHGVLTVLTEYLPSLAQPSI</sequence>
<dbReference type="Proteomes" id="UP000332933">
    <property type="component" value="Unassembled WGS sequence"/>
</dbReference>
<evidence type="ECO:0000313" key="1">
    <source>
        <dbReference type="EMBL" id="KAF0683157.1"/>
    </source>
</evidence>
<keyword evidence="3" id="KW-1185">Reference proteome</keyword>
<evidence type="ECO:0000313" key="2">
    <source>
        <dbReference type="EMBL" id="VFU01409.1"/>
    </source>
</evidence>
<proteinExistence type="predicted"/>
<dbReference type="EMBL" id="VJMH01007449">
    <property type="protein sequence ID" value="KAF0683157.1"/>
    <property type="molecule type" value="Genomic_DNA"/>
</dbReference>
<reference evidence="2 3" key="1">
    <citation type="submission" date="2019-03" db="EMBL/GenBank/DDBJ databases">
        <authorList>
            <person name="Gaulin E."/>
            <person name="Dumas B."/>
        </authorList>
    </citation>
    <scope>NUCLEOTIDE SEQUENCE [LARGE SCALE GENOMIC DNA]</scope>
    <source>
        <strain evidence="2">CBS 568.67</strain>
    </source>
</reference>
<gene>
    <name evidence="2" type="primary">Aste57867_24773</name>
    <name evidence="1" type="ORF">As57867_024695</name>
    <name evidence="2" type="ORF">ASTE57867_24773</name>
</gene>